<name>A0A921RWR2_SORBI</name>
<organism evidence="1 2">
    <name type="scientific">Sorghum bicolor</name>
    <name type="common">Sorghum</name>
    <name type="synonym">Sorghum vulgare</name>
    <dbReference type="NCBI Taxonomy" id="4558"/>
    <lineage>
        <taxon>Eukaryota</taxon>
        <taxon>Viridiplantae</taxon>
        <taxon>Streptophyta</taxon>
        <taxon>Embryophyta</taxon>
        <taxon>Tracheophyta</taxon>
        <taxon>Spermatophyta</taxon>
        <taxon>Magnoliopsida</taxon>
        <taxon>Liliopsida</taxon>
        <taxon>Poales</taxon>
        <taxon>Poaceae</taxon>
        <taxon>PACMAD clade</taxon>
        <taxon>Panicoideae</taxon>
        <taxon>Andropogonodae</taxon>
        <taxon>Andropogoneae</taxon>
        <taxon>Sorghinae</taxon>
        <taxon>Sorghum</taxon>
    </lineage>
</organism>
<evidence type="ECO:0000313" key="1">
    <source>
        <dbReference type="EMBL" id="KAG0547949.1"/>
    </source>
</evidence>
<proteinExistence type="predicted"/>
<sequence>MDLLGLADMSGGIAPFPFLLAAACGSKLQGGDSLGSPLRDAARAGLLLACNTRFWLCGLSVTTALALGIHGGAGVASPSAGEARSSPPPSLSISLEEAGCRCGLVDIQNEMLERETSLT</sequence>
<gene>
    <name evidence="1" type="ORF">BDA96_01G124800</name>
</gene>
<accession>A0A921RWR2</accession>
<comment type="caution">
    <text evidence="1">The sequence shown here is derived from an EMBL/GenBank/DDBJ whole genome shotgun (WGS) entry which is preliminary data.</text>
</comment>
<dbReference type="AlphaFoldDB" id="A0A921RWR2"/>
<reference evidence="1" key="1">
    <citation type="journal article" date="2019" name="BMC Genomics">
        <title>A new reference genome for Sorghum bicolor reveals high levels of sequence similarity between sweet and grain genotypes: implications for the genetics of sugar metabolism.</title>
        <authorList>
            <person name="Cooper E.A."/>
            <person name="Brenton Z.W."/>
            <person name="Flinn B.S."/>
            <person name="Jenkins J."/>
            <person name="Shu S."/>
            <person name="Flowers D."/>
            <person name="Luo F."/>
            <person name="Wang Y."/>
            <person name="Xia P."/>
            <person name="Barry K."/>
            <person name="Daum C."/>
            <person name="Lipzen A."/>
            <person name="Yoshinaga Y."/>
            <person name="Schmutz J."/>
            <person name="Saski C."/>
            <person name="Vermerris W."/>
            <person name="Kresovich S."/>
        </authorList>
    </citation>
    <scope>NUCLEOTIDE SEQUENCE</scope>
</reference>
<dbReference type="EMBL" id="CM027680">
    <property type="protein sequence ID" value="KAG0547949.1"/>
    <property type="molecule type" value="Genomic_DNA"/>
</dbReference>
<reference evidence="1" key="2">
    <citation type="submission" date="2020-10" db="EMBL/GenBank/DDBJ databases">
        <authorList>
            <person name="Cooper E.A."/>
            <person name="Brenton Z.W."/>
            <person name="Flinn B.S."/>
            <person name="Jenkins J."/>
            <person name="Shu S."/>
            <person name="Flowers D."/>
            <person name="Luo F."/>
            <person name="Wang Y."/>
            <person name="Xia P."/>
            <person name="Barry K."/>
            <person name="Daum C."/>
            <person name="Lipzen A."/>
            <person name="Yoshinaga Y."/>
            <person name="Schmutz J."/>
            <person name="Saski C."/>
            <person name="Vermerris W."/>
            <person name="Kresovich S."/>
        </authorList>
    </citation>
    <scope>NUCLEOTIDE SEQUENCE</scope>
</reference>
<dbReference type="Proteomes" id="UP000807115">
    <property type="component" value="Chromosome 1"/>
</dbReference>
<protein>
    <submittedName>
        <fullName evidence="1">Uncharacterized protein</fullName>
    </submittedName>
</protein>
<evidence type="ECO:0000313" key="2">
    <source>
        <dbReference type="Proteomes" id="UP000807115"/>
    </source>
</evidence>